<evidence type="ECO:0000256" key="1">
    <source>
        <dbReference type="ARBA" id="ARBA00004651"/>
    </source>
</evidence>
<dbReference type="GO" id="GO:0055085">
    <property type="term" value="P:transmembrane transport"/>
    <property type="evidence" value="ECO:0007669"/>
    <property type="project" value="InterPro"/>
</dbReference>
<comment type="similarity">
    <text evidence="7">Belongs to the binding-protein-dependent transport system permease family.</text>
</comment>
<feature type="domain" description="ABC transmembrane type-1" evidence="8">
    <location>
        <begin position="74"/>
        <end position="264"/>
    </location>
</feature>
<keyword evidence="10" id="KW-1185">Reference proteome</keyword>
<comment type="caution">
    <text evidence="9">The sequence shown here is derived from an EMBL/GenBank/DDBJ whole genome shotgun (WGS) entry which is preliminary data.</text>
</comment>
<dbReference type="CDD" id="cd06261">
    <property type="entry name" value="TM_PBP2"/>
    <property type="match status" value="1"/>
</dbReference>
<dbReference type="PANTHER" id="PTHR43386">
    <property type="entry name" value="OLIGOPEPTIDE TRANSPORT SYSTEM PERMEASE PROTEIN APPC"/>
    <property type="match status" value="1"/>
</dbReference>
<reference evidence="9 10" key="1">
    <citation type="submission" date="2019-11" db="EMBL/GenBank/DDBJ databases">
        <authorList>
            <person name="Li X.-J."/>
            <person name="Feng X.-M."/>
        </authorList>
    </citation>
    <scope>NUCLEOTIDE SEQUENCE [LARGE SCALE GENOMIC DNA]</scope>
    <source>
        <strain evidence="9 10">XMNu-373</strain>
    </source>
</reference>
<feature type="transmembrane region" description="Helical" evidence="7">
    <location>
        <begin position="194"/>
        <end position="222"/>
    </location>
</feature>
<dbReference type="AlphaFoldDB" id="A0A7K3M7W7"/>
<gene>
    <name evidence="9" type="ORF">F7O44_20090</name>
</gene>
<name>A0A7K3M7W7_9ACTN</name>
<dbReference type="PROSITE" id="PS50928">
    <property type="entry name" value="ABC_TM1"/>
    <property type="match status" value="1"/>
</dbReference>
<dbReference type="RefSeq" id="WP_162452069.1">
    <property type="nucleotide sequence ID" value="NZ_WLZY01000007.1"/>
</dbReference>
<dbReference type="SUPFAM" id="SSF161098">
    <property type="entry name" value="MetI-like"/>
    <property type="match status" value="1"/>
</dbReference>
<evidence type="ECO:0000313" key="9">
    <source>
        <dbReference type="EMBL" id="NDL59375.1"/>
    </source>
</evidence>
<keyword evidence="3" id="KW-1003">Cell membrane</keyword>
<sequence>MKLARGTGGWRSGATLAIAGLCLVIAVALAVPPLWPHSAIATDFTATMQPPSLAHPMGTDGVGRDMLARFAAGARISLLIGLVAVVAGALAGAVIGVVAGLSRGLIDNILMRAMDALMAFPALMLAMAVTIGFGRGLQSATVGVTLGVVPWVARMARGETLRIVALPMIEAARALGLRRLQLVRRHVVPHMISLLMIQATSAYGAVILAVAALGFLGLGAQVPTPEWGAIITEGLEPALTGAWWVALFPGLGMLLVVTCTNVLSDRLRDVLDPRGSFATVRSR</sequence>
<evidence type="ECO:0000256" key="4">
    <source>
        <dbReference type="ARBA" id="ARBA00022692"/>
    </source>
</evidence>
<accession>A0A7K3M7W7</accession>
<dbReference type="InterPro" id="IPR035906">
    <property type="entry name" value="MetI-like_sf"/>
</dbReference>
<evidence type="ECO:0000256" key="5">
    <source>
        <dbReference type="ARBA" id="ARBA00022989"/>
    </source>
</evidence>
<comment type="subcellular location">
    <subcellularLocation>
        <location evidence="1 7">Cell membrane</location>
        <topology evidence="1 7">Multi-pass membrane protein</topology>
    </subcellularLocation>
</comment>
<dbReference type="Gene3D" id="1.10.3720.10">
    <property type="entry name" value="MetI-like"/>
    <property type="match status" value="1"/>
</dbReference>
<organism evidence="9 10">
    <name type="scientific">Phytoactinopolyspora mesophila</name>
    <dbReference type="NCBI Taxonomy" id="2650750"/>
    <lineage>
        <taxon>Bacteria</taxon>
        <taxon>Bacillati</taxon>
        <taxon>Actinomycetota</taxon>
        <taxon>Actinomycetes</taxon>
        <taxon>Jiangellales</taxon>
        <taxon>Jiangellaceae</taxon>
        <taxon>Phytoactinopolyspora</taxon>
    </lineage>
</organism>
<evidence type="ECO:0000259" key="8">
    <source>
        <dbReference type="PROSITE" id="PS50928"/>
    </source>
</evidence>
<keyword evidence="4 7" id="KW-0812">Transmembrane</keyword>
<evidence type="ECO:0000256" key="2">
    <source>
        <dbReference type="ARBA" id="ARBA00022448"/>
    </source>
</evidence>
<proteinExistence type="inferred from homology"/>
<evidence type="ECO:0000313" key="10">
    <source>
        <dbReference type="Proteomes" id="UP000460435"/>
    </source>
</evidence>
<feature type="transmembrane region" description="Helical" evidence="7">
    <location>
        <begin position="137"/>
        <end position="153"/>
    </location>
</feature>
<dbReference type="InterPro" id="IPR000515">
    <property type="entry name" value="MetI-like"/>
</dbReference>
<evidence type="ECO:0000256" key="3">
    <source>
        <dbReference type="ARBA" id="ARBA00022475"/>
    </source>
</evidence>
<feature type="transmembrane region" description="Helical" evidence="7">
    <location>
        <begin position="113"/>
        <end position="131"/>
    </location>
</feature>
<keyword evidence="2 7" id="KW-0813">Transport</keyword>
<dbReference type="GO" id="GO:0005886">
    <property type="term" value="C:plasma membrane"/>
    <property type="evidence" value="ECO:0007669"/>
    <property type="project" value="UniProtKB-SubCell"/>
</dbReference>
<dbReference type="EMBL" id="WLZY01000007">
    <property type="protein sequence ID" value="NDL59375.1"/>
    <property type="molecule type" value="Genomic_DNA"/>
</dbReference>
<feature type="transmembrane region" description="Helical" evidence="7">
    <location>
        <begin position="242"/>
        <end position="264"/>
    </location>
</feature>
<evidence type="ECO:0000256" key="6">
    <source>
        <dbReference type="ARBA" id="ARBA00023136"/>
    </source>
</evidence>
<feature type="transmembrane region" description="Helical" evidence="7">
    <location>
        <begin position="76"/>
        <end position="101"/>
    </location>
</feature>
<dbReference type="InterPro" id="IPR050366">
    <property type="entry name" value="BP-dependent_transpt_permease"/>
</dbReference>
<dbReference type="Pfam" id="PF00528">
    <property type="entry name" value="BPD_transp_1"/>
    <property type="match status" value="1"/>
</dbReference>
<dbReference type="Proteomes" id="UP000460435">
    <property type="component" value="Unassembled WGS sequence"/>
</dbReference>
<protein>
    <submittedName>
        <fullName evidence="9">ABC transporter permease subunit</fullName>
    </submittedName>
</protein>
<dbReference type="PANTHER" id="PTHR43386:SF1">
    <property type="entry name" value="D,D-DIPEPTIDE TRANSPORT SYSTEM PERMEASE PROTEIN DDPC-RELATED"/>
    <property type="match status" value="1"/>
</dbReference>
<keyword evidence="5 7" id="KW-1133">Transmembrane helix</keyword>
<keyword evidence="6 7" id="KW-0472">Membrane</keyword>
<evidence type="ECO:0000256" key="7">
    <source>
        <dbReference type="RuleBase" id="RU363032"/>
    </source>
</evidence>